<sequence>MPSNENSDDDLETDHQAGQEDMGILTEYLSGDILGSRTSAAQTPSFEEEVAVLTTEYSEDESDLETLLTQLDKADGMVTDVEDRLDKVLDKLDDLLMGLDSRDTTHQGTDDPANPSSAKS</sequence>
<reference evidence="2 3" key="1">
    <citation type="submission" date="2014-04" db="EMBL/GenBank/DDBJ databases">
        <authorList>
            <consortium name="DOE Joint Genome Institute"/>
            <person name="Kuo A."/>
            <person name="Kohler A."/>
            <person name="Costa M.D."/>
            <person name="Nagy L.G."/>
            <person name="Floudas D."/>
            <person name="Copeland A."/>
            <person name="Barry K.W."/>
            <person name="Cichocki N."/>
            <person name="Veneault-Fourrey C."/>
            <person name="LaButti K."/>
            <person name="Lindquist E.A."/>
            <person name="Lipzen A."/>
            <person name="Lundell T."/>
            <person name="Morin E."/>
            <person name="Murat C."/>
            <person name="Sun H."/>
            <person name="Tunlid A."/>
            <person name="Henrissat B."/>
            <person name="Grigoriev I.V."/>
            <person name="Hibbett D.S."/>
            <person name="Martin F."/>
            <person name="Nordberg H.P."/>
            <person name="Cantor M.N."/>
            <person name="Hua S.X."/>
        </authorList>
    </citation>
    <scope>NUCLEOTIDE SEQUENCE [LARGE SCALE GENOMIC DNA]</scope>
    <source>
        <strain evidence="2 3">441</strain>
    </source>
</reference>
<accession>A0A0C9YKY8</accession>
<organism evidence="2 3">
    <name type="scientific">Pisolithus microcarpus 441</name>
    <dbReference type="NCBI Taxonomy" id="765257"/>
    <lineage>
        <taxon>Eukaryota</taxon>
        <taxon>Fungi</taxon>
        <taxon>Dikarya</taxon>
        <taxon>Basidiomycota</taxon>
        <taxon>Agaricomycotina</taxon>
        <taxon>Agaricomycetes</taxon>
        <taxon>Agaricomycetidae</taxon>
        <taxon>Boletales</taxon>
        <taxon>Sclerodermatineae</taxon>
        <taxon>Pisolithaceae</taxon>
        <taxon>Pisolithus</taxon>
    </lineage>
</organism>
<feature type="compositionally biased region" description="Basic and acidic residues" evidence="1">
    <location>
        <begin position="100"/>
        <end position="109"/>
    </location>
</feature>
<protein>
    <submittedName>
        <fullName evidence="2">Uncharacterized protein</fullName>
    </submittedName>
</protein>
<dbReference type="OrthoDB" id="2666757at2759"/>
<name>A0A0C9YKY8_9AGAM</name>
<dbReference type="HOGENOM" id="CLU_2050539_0_0_1"/>
<dbReference type="Proteomes" id="UP000054018">
    <property type="component" value="Unassembled WGS sequence"/>
</dbReference>
<proteinExistence type="predicted"/>
<dbReference type="AlphaFoldDB" id="A0A0C9YKY8"/>
<dbReference type="EMBL" id="KN833832">
    <property type="protein sequence ID" value="KIK17336.1"/>
    <property type="molecule type" value="Genomic_DNA"/>
</dbReference>
<evidence type="ECO:0000313" key="2">
    <source>
        <dbReference type="EMBL" id="KIK17336.1"/>
    </source>
</evidence>
<gene>
    <name evidence="2" type="ORF">PISMIDRAFT_228677</name>
</gene>
<keyword evidence="3" id="KW-1185">Reference proteome</keyword>
<evidence type="ECO:0000313" key="3">
    <source>
        <dbReference type="Proteomes" id="UP000054018"/>
    </source>
</evidence>
<feature type="compositionally biased region" description="Acidic residues" evidence="1">
    <location>
        <begin position="1"/>
        <end position="12"/>
    </location>
</feature>
<reference evidence="3" key="2">
    <citation type="submission" date="2015-01" db="EMBL/GenBank/DDBJ databases">
        <title>Evolutionary Origins and Diversification of the Mycorrhizal Mutualists.</title>
        <authorList>
            <consortium name="DOE Joint Genome Institute"/>
            <consortium name="Mycorrhizal Genomics Consortium"/>
            <person name="Kohler A."/>
            <person name="Kuo A."/>
            <person name="Nagy L.G."/>
            <person name="Floudas D."/>
            <person name="Copeland A."/>
            <person name="Barry K.W."/>
            <person name="Cichocki N."/>
            <person name="Veneault-Fourrey C."/>
            <person name="LaButti K."/>
            <person name="Lindquist E.A."/>
            <person name="Lipzen A."/>
            <person name="Lundell T."/>
            <person name="Morin E."/>
            <person name="Murat C."/>
            <person name="Riley R."/>
            <person name="Ohm R."/>
            <person name="Sun H."/>
            <person name="Tunlid A."/>
            <person name="Henrissat B."/>
            <person name="Grigoriev I.V."/>
            <person name="Hibbett D.S."/>
            <person name="Martin F."/>
        </authorList>
    </citation>
    <scope>NUCLEOTIDE SEQUENCE [LARGE SCALE GENOMIC DNA]</scope>
    <source>
        <strain evidence="3">441</strain>
    </source>
</reference>
<evidence type="ECO:0000256" key="1">
    <source>
        <dbReference type="SAM" id="MobiDB-lite"/>
    </source>
</evidence>
<feature type="region of interest" description="Disordered" evidence="1">
    <location>
        <begin position="100"/>
        <end position="120"/>
    </location>
</feature>
<feature type="region of interest" description="Disordered" evidence="1">
    <location>
        <begin position="1"/>
        <end position="23"/>
    </location>
</feature>